<reference evidence="4" key="2">
    <citation type="journal article" date="2017" name="Sci. Rep.">
        <title>Evolution of sex-dependent mtDNA transmission in freshwater mussels (Bivalvia: Unionida).</title>
        <authorList>
            <person name="Guerra D."/>
            <person name="Plazzi F."/>
            <person name="Stewart D.T."/>
            <person name="Bogan A.E."/>
            <person name="Hoeh W.R."/>
            <person name="Breton S."/>
        </authorList>
    </citation>
    <scope>NUCLEOTIDE SEQUENCE</scope>
    <source>
        <strain evidence="4">M9</strain>
        <tissue evidence="4">Gonad</tissue>
    </source>
</reference>
<evidence type="ECO:0000313" key="3">
    <source>
        <dbReference type="EMBL" id="AOC83866.1"/>
    </source>
</evidence>
<accession>A0A1B2TRZ4</accession>
<evidence type="ECO:0000313" key="4">
    <source>
        <dbReference type="EMBL" id="AQT38549.1"/>
    </source>
</evidence>
<evidence type="ECO:0000256" key="1">
    <source>
        <dbReference type="SAM" id="MobiDB-lite"/>
    </source>
</evidence>
<reference evidence="3" key="1">
    <citation type="journal article" date="2016" name="BMC Genomics">
        <title>In silico analyses of mitochondrial ORFans in freshwater mussels (Bivalvia: Unionoida) provide a framework for future studies of their origin and function.</title>
        <authorList>
            <person name="Mitchell A."/>
            <person name="Guerra D."/>
            <person name="Stewart D."/>
            <person name="Breton S."/>
        </authorList>
    </citation>
    <scope>NUCLEOTIDE SEQUENCE</scope>
    <source>
        <tissue evidence="3">Gonad</tissue>
    </source>
</reference>
<keyword evidence="2" id="KW-1133">Transmembrane helix</keyword>
<sequence length="315" mass="34976">MWGQNELHSMSDFVLEYSDFVCFLLLVIISTWSVFARAAKLIGVSKAWETLKRYWFSLFVLWVGFEVFLYITWTCVYKLFTYLSDPIRGLFFLSMVFGLLTFWALWLFFDGISTGGYFSLGEEVSAGSSTAKSGKGKGKVLKGGVVEGDLALGGEVTEGLSDDAGDDKTKKVNKEGTDSPKKVKKETKDKPKKVKKEVTGEPEEVEKKVMNKAKKVKKETADEPEKVKKEAGDKPKKVKKEPADKPKKVKKSATDEPEKVSKEAVSKPKKAKMESVGKPKKVKKEAMNKPEKVKVSGGATDKLESDGSDKGNKLQ</sequence>
<feature type="compositionally biased region" description="Basic and acidic residues" evidence="1">
    <location>
        <begin position="301"/>
        <end position="315"/>
    </location>
</feature>
<feature type="compositionally biased region" description="Basic and acidic residues" evidence="1">
    <location>
        <begin position="284"/>
        <end position="294"/>
    </location>
</feature>
<evidence type="ECO:0000256" key="2">
    <source>
        <dbReference type="SAM" id="Phobius"/>
    </source>
</evidence>
<dbReference type="EMBL" id="KU728093">
    <property type="protein sequence ID" value="AOC83866.1"/>
    <property type="molecule type" value="Genomic_DNA"/>
</dbReference>
<geneLocation type="mitochondrion" evidence="3"/>
<name>A0A1B2TRZ4_9BIVA</name>
<keyword evidence="2" id="KW-0812">Transmembrane</keyword>
<gene>
    <name evidence="3" type="primary">Morf</name>
    <name evidence="4" type="synonym">M-orf</name>
</gene>
<feature type="compositionally biased region" description="Basic and acidic residues" evidence="1">
    <location>
        <begin position="218"/>
        <end position="277"/>
    </location>
</feature>
<feature type="compositionally biased region" description="Basic and acidic residues" evidence="1">
    <location>
        <begin position="166"/>
        <end position="189"/>
    </location>
</feature>
<feature type="transmembrane region" description="Helical" evidence="2">
    <location>
        <begin position="54"/>
        <end position="77"/>
    </location>
</feature>
<feature type="transmembrane region" description="Helical" evidence="2">
    <location>
        <begin position="89"/>
        <end position="109"/>
    </location>
</feature>
<keyword evidence="2" id="KW-0472">Membrane</keyword>
<feature type="transmembrane region" description="Helical" evidence="2">
    <location>
        <begin position="20"/>
        <end position="42"/>
    </location>
</feature>
<dbReference type="EMBL" id="KU873122">
    <property type="protein sequence ID" value="AQT38549.1"/>
    <property type="molecule type" value="Genomic_DNA"/>
</dbReference>
<keyword evidence="3" id="KW-0496">Mitochondrion</keyword>
<proteinExistence type="predicted"/>
<organism evidence="3">
    <name type="scientific">Echyridella menziesii</name>
    <dbReference type="NCBI Taxonomy" id="981778"/>
    <lineage>
        <taxon>Eukaryota</taxon>
        <taxon>Metazoa</taxon>
        <taxon>Spiralia</taxon>
        <taxon>Lophotrochozoa</taxon>
        <taxon>Mollusca</taxon>
        <taxon>Bivalvia</taxon>
        <taxon>Autobranchia</taxon>
        <taxon>Heteroconchia</taxon>
        <taxon>Palaeoheterodonta</taxon>
        <taxon>Unionida</taxon>
        <taxon>Unionoidea</taxon>
        <taxon>Hyriidae</taxon>
        <taxon>Echyridella</taxon>
    </lineage>
</organism>
<feature type="region of interest" description="Disordered" evidence="1">
    <location>
        <begin position="156"/>
        <end position="315"/>
    </location>
</feature>
<dbReference type="AlphaFoldDB" id="A0A1B2TRZ4"/>
<protein>
    <submittedName>
        <fullName evidence="4">M-ORF</fullName>
    </submittedName>
    <submittedName>
        <fullName evidence="3">MORF</fullName>
    </submittedName>
</protein>